<accession>A0A077WMG7</accession>
<keyword evidence="2" id="KW-0678">Repressor</keyword>
<evidence type="ECO:0000256" key="5">
    <source>
        <dbReference type="ARBA" id="ARBA00023242"/>
    </source>
</evidence>
<name>A0A077WMG7_9FUNG</name>
<feature type="coiled-coil region" evidence="6">
    <location>
        <begin position="278"/>
        <end position="323"/>
    </location>
</feature>
<organism evidence="8">
    <name type="scientific">Lichtheimia ramosa</name>
    <dbReference type="NCBI Taxonomy" id="688394"/>
    <lineage>
        <taxon>Eukaryota</taxon>
        <taxon>Fungi</taxon>
        <taxon>Fungi incertae sedis</taxon>
        <taxon>Mucoromycota</taxon>
        <taxon>Mucoromycotina</taxon>
        <taxon>Mucoromycetes</taxon>
        <taxon>Mucorales</taxon>
        <taxon>Lichtheimiaceae</taxon>
        <taxon>Lichtheimia</taxon>
    </lineage>
</organism>
<dbReference type="GO" id="GO:0010468">
    <property type="term" value="P:regulation of gene expression"/>
    <property type="evidence" value="ECO:0007669"/>
    <property type="project" value="UniProtKB-ARBA"/>
</dbReference>
<feature type="compositionally biased region" description="Pro residues" evidence="7">
    <location>
        <begin position="101"/>
        <end position="115"/>
    </location>
</feature>
<evidence type="ECO:0000256" key="3">
    <source>
        <dbReference type="ARBA" id="ARBA00023015"/>
    </source>
</evidence>
<feature type="region of interest" description="Disordered" evidence="7">
    <location>
        <begin position="43"/>
        <end position="162"/>
    </location>
</feature>
<dbReference type="GO" id="GO:0005654">
    <property type="term" value="C:nucleoplasm"/>
    <property type="evidence" value="ECO:0007669"/>
    <property type="project" value="UniProtKB-ARBA"/>
</dbReference>
<dbReference type="EMBL" id="LK023324">
    <property type="protein sequence ID" value="CDS07882.1"/>
    <property type="molecule type" value="Genomic_DNA"/>
</dbReference>
<gene>
    <name evidence="8" type="ORF">LRAMOSA01831</name>
</gene>
<dbReference type="InterPro" id="IPR013907">
    <property type="entry name" value="Sds3"/>
</dbReference>
<protein>
    <recommendedName>
        <fullName evidence="9">Sds3-like-domain-containing protein</fullName>
    </recommendedName>
</protein>
<dbReference type="Pfam" id="PF08598">
    <property type="entry name" value="Sds3"/>
    <property type="match status" value="1"/>
</dbReference>
<comment type="subcellular location">
    <subcellularLocation>
        <location evidence="1">Nucleus</location>
    </subcellularLocation>
</comment>
<proteinExistence type="predicted"/>
<dbReference type="OrthoDB" id="70376at2759"/>
<evidence type="ECO:0000313" key="8">
    <source>
        <dbReference type="EMBL" id="CDS07882.1"/>
    </source>
</evidence>
<keyword evidence="5" id="KW-0539">Nucleus</keyword>
<evidence type="ECO:0000256" key="1">
    <source>
        <dbReference type="ARBA" id="ARBA00004123"/>
    </source>
</evidence>
<feature type="compositionally biased region" description="Low complexity" evidence="7">
    <location>
        <begin position="88"/>
        <end position="100"/>
    </location>
</feature>
<reference evidence="8" key="1">
    <citation type="journal article" date="2014" name="Genome Announc.">
        <title>De novo whole-genome sequence and genome annotation of Lichtheimia ramosa.</title>
        <authorList>
            <person name="Linde J."/>
            <person name="Schwartze V."/>
            <person name="Binder U."/>
            <person name="Lass-Florl C."/>
            <person name="Voigt K."/>
            <person name="Horn F."/>
        </authorList>
    </citation>
    <scope>NUCLEOTIDE SEQUENCE</scope>
    <source>
        <strain evidence="8">JMRC FSU:6197</strain>
    </source>
</reference>
<evidence type="ECO:0000256" key="6">
    <source>
        <dbReference type="SAM" id="Coils"/>
    </source>
</evidence>
<evidence type="ECO:0008006" key="9">
    <source>
        <dbReference type="Google" id="ProtNLM"/>
    </source>
</evidence>
<evidence type="ECO:0000256" key="7">
    <source>
        <dbReference type="SAM" id="MobiDB-lite"/>
    </source>
</evidence>
<feature type="compositionally biased region" description="Polar residues" evidence="7">
    <location>
        <begin position="430"/>
        <end position="443"/>
    </location>
</feature>
<feature type="region of interest" description="Disordered" evidence="7">
    <location>
        <begin position="1"/>
        <end position="24"/>
    </location>
</feature>
<evidence type="ECO:0000256" key="2">
    <source>
        <dbReference type="ARBA" id="ARBA00022491"/>
    </source>
</evidence>
<feature type="compositionally biased region" description="Polar residues" evidence="7">
    <location>
        <begin position="69"/>
        <end position="82"/>
    </location>
</feature>
<sequence>MYSDQTLLPPPPLPSSPSRFNLPPIVSSAAFSTATLPRLAYTAGSSSHNVPHDDKPDRWQLPPLPSLTPFHNSSTVSSSPGNHNVPARLPEQQHQPRQRLQPPPPPLSPPQPPTQAPFTSSSSSIWRINPASDYQVHHHHSGGVGGTNGATVPVSSDLPPTTVAPKHYQAAAVPENPQYYASSFGRTQAISDYTSRDDLVAEYNERTLEIDREFQENKETIYLEKLKKLQEELSAIQHGGHEVFDDHVADLEKDHAKEIHNGQLMMQYRIQCAEKWYNEALRVVEEESEAEKRELKKAMLAIIEEKRKRIREYRDEEMMLNGDSHVNVPQTRNRRRTRGAAAAAAAAVNGLSAAELTLEQVLRNKNNSRTSKRRYNDRSRELGNVTHALNAKNEADLEADFDAMHQDTVPSDEYMMDDATSHKRVKATQYHHSSTFQGRSSRR</sequence>
<dbReference type="PANTHER" id="PTHR21964">
    <property type="entry name" value="BREAST CANCER METASTASIS-SUPPRESSOR 1"/>
    <property type="match status" value="1"/>
</dbReference>
<keyword evidence="4" id="KW-0804">Transcription</keyword>
<keyword evidence="3" id="KW-0805">Transcription regulation</keyword>
<dbReference type="SMART" id="SM01401">
    <property type="entry name" value="Sds3"/>
    <property type="match status" value="1"/>
</dbReference>
<dbReference type="AlphaFoldDB" id="A0A077WMG7"/>
<evidence type="ECO:0000256" key="4">
    <source>
        <dbReference type="ARBA" id="ARBA00023163"/>
    </source>
</evidence>
<feature type="region of interest" description="Disordered" evidence="7">
    <location>
        <begin position="410"/>
        <end position="443"/>
    </location>
</feature>
<keyword evidence="6" id="KW-0175">Coiled coil</keyword>